<dbReference type="Proteomes" id="UP000509510">
    <property type="component" value="Chromosome I"/>
</dbReference>
<protein>
    <submittedName>
        <fullName evidence="2">Uncharacterized protein</fullName>
    </submittedName>
</protein>
<organism evidence="2 3">
    <name type="scientific">Talaromyces rugulosus</name>
    <name type="common">Penicillium rugulosum</name>
    <dbReference type="NCBI Taxonomy" id="121627"/>
    <lineage>
        <taxon>Eukaryota</taxon>
        <taxon>Fungi</taxon>
        <taxon>Dikarya</taxon>
        <taxon>Ascomycota</taxon>
        <taxon>Pezizomycotina</taxon>
        <taxon>Eurotiomycetes</taxon>
        <taxon>Eurotiomycetidae</taxon>
        <taxon>Eurotiales</taxon>
        <taxon>Trichocomaceae</taxon>
        <taxon>Talaromyces</taxon>
        <taxon>Talaromyces sect. Islandici</taxon>
    </lineage>
</organism>
<dbReference type="EMBL" id="CP055898">
    <property type="protein sequence ID" value="QKX52973.1"/>
    <property type="molecule type" value="Genomic_DNA"/>
</dbReference>
<gene>
    <name evidence="2" type="ORF">TRUGW13939_00044</name>
</gene>
<accession>A0A7H8QIG4</accession>
<evidence type="ECO:0000256" key="1">
    <source>
        <dbReference type="SAM" id="MobiDB-lite"/>
    </source>
</evidence>
<evidence type="ECO:0000313" key="2">
    <source>
        <dbReference type="EMBL" id="QKX52973.1"/>
    </source>
</evidence>
<dbReference type="GeneID" id="55987561"/>
<dbReference type="KEGG" id="trg:TRUGW13939_00044"/>
<feature type="compositionally biased region" description="Basic and acidic residues" evidence="1">
    <location>
        <begin position="203"/>
        <end position="217"/>
    </location>
</feature>
<dbReference type="AlphaFoldDB" id="A0A7H8QIG4"/>
<name>A0A7H8QIG4_TALRU</name>
<dbReference type="RefSeq" id="XP_035339152.1">
    <property type="nucleotide sequence ID" value="XM_035483259.1"/>
</dbReference>
<reference evidence="3" key="1">
    <citation type="submission" date="2020-06" db="EMBL/GenBank/DDBJ databases">
        <title>A chromosome-scale genome assembly of Talaromyces rugulosus W13939.</title>
        <authorList>
            <person name="Wang B."/>
            <person name="Guo L."/>
            <person name="Ye K."/>
            <person name="Wang L."/>
        </authorList>
    </citation>
    <scope>NUCLEOTIDE SEQUENCE [LARGE SCALE GENOMIC DNA]</scope>
    <source>
        <strain evidence="3">W13939</strain>
    </source>
</reference>
<evidence type="ECO:0000313" key="3">
    <source>
        <dbReference type="Proteomes" id="UP000509510"/>
    </source>
</evidence>
<feature type="region of interest" description="Disordered" evidence="1">
    <location>
        <begin position="189"/>
        <end position="217"/>
    </location>
</feature>
<dbReference type="OrthoDB" id="3223806at2759"/>
<sequence>MPTQLKYHDLSLPNPSRWMNSADTNCWITPATPFPTYQSTNILTRYSPTDSLGGHKKVANVHIIPEGESYTMSFENKSSHTLYLTMFYFQPSWDIGQVHSTTGNFEEISYSAYDRDIGDFVPELLNNLLSASPVIDRFKAFVTKQPTSFRSLVMEDINDRWDPVSISTSRATEHRLLQQLSVRNSIHPVAVPRDNSLPGPRRQLADLRDYEMHGSTR</sequence>
<proteinExistence type="predicted"/>
<keyword evidence="3" id="KW-1185">Reference proteome</keyword>